<reference evidence="3" key="1">
    <citation type="submission" date="2022-12" db="EMBL/GenBank/DDBJ databases">
        <title>Chromosome-level genome assembly of the bean flower thrips Megalurothrips usitatus.</title>
        <authorList>
            <person name="Ma L."/>
            <person name="Liu Q."/>
            <person name="Li H."/>
            <person name="Cai W."/>
        </authorList>
    </citation>
    <scope>NUCLEOTIDE SEQUENCE</scope>
    <source>
        <strain evidence="3">Cailab_2022a</strain>
    </source>
</reference>
<feature type="compositionally biased region" description="Low complexity" evidence="1">
    <location>
        <begin position="664"/>
        <end position="699"/>
    </location>
</feature>
<dbReference type="InterPro" id="IPR036508">
    <property type="entry name" value="Chitin-bd_dom_sf"/>
</dbReference>
<evidence type="ECO:0000256" key="1">
    <source>
        <dbReference type="SAM" id="MobiDB-lite"/>
    </source>
</evidence>
<dbReference type="Pfam" id="PF01607">
    <property type="entry name" value="CBM_14"/>
    <property type="match status" value="2"/>
</dbReference>
<sequence>MHPSELDYERFLFGTINGTDAQDAADAYEDYRDDVDDVQDDPFFDDVPRVNGGRSRSKREDGLDGHADTEQGDAFLQQQQRHLHHQHQQQHQQQHQLQQRGRRGRLRASSRAILLEQRGVSATTPTPVGEHREDEPTASDGDEGGAPSTASKRRPRPAVSRARGKSRYAFMEDPLLAPPPTPSVEPTTSDPLPDTDFSCADKVAGGFYADTQVDCQLFHICSQAGNDKLQDNKFMCGPGTRFNQRSRTCQARELVDCNVSARYYNLNAHFSLPPPEEPVTVPPFDSLKMRSRKKRSSRDQRQRSSKQPEEAGTAFRCSEPGLFADVSSGCESFHVCHADPGGAPRLVSTQPCPAGTRFDQRGGACDAADLVACELLASADVGFGGVASRTRPRKGRSLAVLVGVVPEAAERRRRARRAAAPKQQAPLDFYYADYDAGPAPAPDTAPRHTAGAQPPPPSAYFRYSDAGAAESVVSPPAAASSTERKFNPDDYVDDNYEPFIEGPAEGKTSTLAAPTERGESGRLFAPAVGGSTAASFVADDRDPESGDREPPFAVASLRDSDPYEPPSPPSDGKTRPSPAMPQHTSDKDAAEAVRAALSEDLDVGHPDPSASSRPQPTPADTTTPLPSEATTTAATADSPTTPRATTTSPGTDGHRFRIGDGGNASTASRAAPTPSTAPPAGVVHPVPSSPSAAAPSAVGGPRGGSHGGPVAPRPTPAHPGIGARSSARAGRCASSTPTPPTADCSTTARRASPADSSWTSGSSARTAPSTSRKRTGARLASALPPTATPTSTWCRGGQPRTGRAALLHHHRRAAGTSLAPSGPVPAVPARVRAPYRCSPAKTQWFVSRVFSSYSCANVLTSVCVCVHV</sequence>
<feature type="compositionally biased region" description="Basic and acidic residues" evidence="1">
    <location>
        <begin position="538"/>
        <end position="550"/>
    </location>
</feature>
<feature type="compositionally biased region" description="Basic and acidic residues" evidence="1">
    <location>
        <begin position="58"/>
        <end position="69"/>
    </location>
</feature>
<feature type="region of interest" description="Disordered" evidence="1">
    <location>
        <begin position="435"/>
        <end position="459"/>
    </location>
</feature>
<feature type="compositionally biased region" description="Low complexity" evidence="1">
    <location>
        <begin position="472"/>
        <end position="481"/>
    </location>
</feature>
<proteinExistence type="predicted"/>
<feature type="domain" description="Chitin-binding type-2" evidence="2">
    <location>
        <begin position="314"/>
        <end position="375"/>
    </location>
</feature>
<dbReference type="InterPro" id="IPR052976">
    <property type="entry name" value="Scoloptoxin-like"/>
</dbReference>
<keyword evidence="4" id="KW-1185">Reference proteome</keyword>
<feature type="compositionally biased region" description="Polar residues" evidence="1">
    <location>
        <begin position="609"/>
        <end position="620"/>
    </location>
</feature>
<protein>
    <recommendedName>
        <fullName evidence="2">Chitin-binding type-2 domain-containing protein</fullName>
    </recommendedName>
</protein>
<feature type="compositionally biased region" description="Low complexity" evidence="1">
    <location>
        <begin position="779"/>
        <end position="792"/>
    </location>
</feature>
<feature type="compositionally biased region" description="Polar residues" evidence="1">
    <location>
        <begin position="743"/>
        <end position="770"/>
    </location>
</feature>
<dbReference type="GO" id="GO:0008061">
    <property type="term" value="F:chitin binding"/>
    <property type="evidence" value="ECO:0007669"/>
    <property type="project" value="InterPro"/>
</dbReference>
<dbReference type="SUPFAM" id="SSF57625">
    <property type="entry name" value="Invertebrate chitin-binding proteins"/>
    <property type="match status" value="2"/>
</dbReference>
<feature type="region of interest" description="Disordered" evidence="1">
    <location>
        <begin position="35"/>
        <end position="190"/>
    </location>
</feature>
<dbReference type="Proteomes" id="UP001075354">
    <property type="component" value="Chromosome 1"/>
</dbReference>
<dbReference type="PROSITE" id="PS50940">
    <property type="entry name" value="CHIT_BIND_II"/>
    <property type="match status" value="2"/>
</dbReference>
<organism evidence="3 4">
    <name type="scientific">Megalurothrips usitatus</name>
    <name type="common">bean blossom thrips</name>
    <dbReference type="NCBI Taxonomy" id="439358"/>
    <lineage>
        <taxon>Eukaryota</taxon>
        <taxon>Metazoa</taxon>
        <taxon>Ecdysozoa</taxon>
        <taxon>Arthropoda</taxon>
        <taxon>Hexapoda</taxon>
        <taxon>Insecta</taxon>
        <taxon>Pterygota</taxon>
        <taxon>Neoptera</taxon>
        <taxon>Paraneoptera</taxon>
        <taxon>Thysanoptera</taxon>
        <taxon>Terebrantia</taxon>
        <taxon>Thripoidea</taxon>
        <taxon>Thripidae</taxon>
        <taxon>Megalurothrips</taxon>
    </lineage>
</organism>
<dbReference type="AlphaFoldDB" id="A0AAV7Y085"/>
<dbReference type="PANTHER" id="PTHR22933">
    <property type="entry name" value="FI18007P1-RELATED"/>
    <property type="match status" value="1"/>
</dbReference>
<gene>
    <name evidence="3" type="ORF">ONE63_000979</name>
</gene>
<dbReference type="SMART" id="SM00494">
    <property type="entry name" value="ChtBD2"/>
    <property type="match status" value="2"/>
</dbReference>
<comment type="caution">
    <text evidence="3">The sequence shown here is derived from an EMBL/GenBank/DDBJ whole genome shotgun (WGS) entry which is preliminary data.</text>
</comment>
<feature type="domain" description="Chitin-binding type-2" evidence="2">
    <location>
        <begin position="196"/>
        <end position="259"/>
    </location>
</feature>
<feature type="compositionally biased region" description="Low complexity" evidence="1">
    <location>
        <begin position="720"/>
        <end position="735"/>
    </location>
</feature>
<feature type="compositionally biased region" description="Basic residues" evidence="1">
    <location>
        <begin position="151"/>
        <end position="166"/>
    </location>
</feature>
<name>A0AAV7Y085_9NEOP</name>
<feature type="region of interest" description="Disordered" evidence="1">
    <location>
        <begin position="472"/>
        <end position="514"/>
    </location>
</feature>
<dbReference type="EMBL" id="JAPTSV010000001">
    <property type="protein sequence ID" value="KAJ1532379.1"/>
    <property type="molecule type" value="Genomic_DNA"/>
</dbReference>
<dbReference type="Gene3D" id="2.170.140.10">
    <property type="entry name" value="Chitin binding domain"/>
    <property type="match status" value="2"/>
</dbReference>
<feature type="region of interest" description="Disordered" evidence="1">
    <location>
        <begin position="536"/>
        <end position="800"/>
    </location>
</feature>
<dbReference type="PANTHER" id="PTHR22933:SF43">
    <property type="entry name" value="LP10131P"/>
    <property type="match status" value="1"/>
</dbReference>
<feature type="compositionally biased region" description="Basic and acidic residues" evidence="1">
    <location>
        <begin position="297"/>
        <end position="309"/>
    </location>
</feature>
<dbReference type="InterPro" id="IPR002557">
    <property type="entry name" value="Chitin-bd_dom"/>
</dbReference>
<feature type="region of interest" description="Disordered" evidence="1">
    <location>
        <begin position="272"/>
        <end position="313"/>
    </location>
</feature>
<dbReference type="GO" id="GO:0005576">
    <property type="term" value="C:extracellular region"/>
    <property type="evidence" value="ECO:0007669"/>
    <property type="project" value="InterPro"/>
</dbReference>
<evidence type="ECO:0000313" key="3">
    <source>
        <dbReference type="EMBL" id="KAJ1532379.1"/>
    </source>
</evidence>
<feature type="compositionally biased region" description="Low complexity" evidence="1">
    <location>
        <begin position="89"/>
        <end position="99"/>
    </location>
</feature>
<evidence type="ECO:0000259" key="2">
    <source>
        <dbReference type="PROSITE" id="PS50940"/>
    </source>
</evidence>
<feature type="compositionally biased region" description="Low complexity" evidence="1">
    <location>
        <begin position="435"/>
        <end position="444"/>
    </location>
</feature>
<feature type="compositionally biased region" description="Pro residues" evidence="1">
    <location>
        <begin position="272"/>
        <end position="281"/>
    </location>
</feature>
<feature type="compositionally biased region" description="Acidic residues" evidence="1">
    <location>
        <begin position="35"/>
        <end position="44"/>
    </location>
</feature>
<accession>A0AAV7Y085</accession>
<evidence type="ECO:0000313" key="4">
    <source>
        <dbReference type="Proteomes" id="UP001075354"/>
    </source>
</evidence>
<feature type="compositionally biased region" description="Low complexity" evidence="1">
    <location>
        <begin position="621"/>
        <end position="651"/>
    </location>
</feature>